<dbReference type="AlphaFoldDB" id="U6MAV8"/>
<dbReference type="GeneID" id="25336324"/>
<dbReference type="OrthoDB" id="10397451at2759"/>
<sequence>PSLLAIFSVNLRFLHHPPAEVEGQIGTRDPPLRLLWNMPSIPRVNGMTLELADVWLTGCTYTRLAPPHLSSVIGTDPIIQALQMMPFGEVARSLEAKMQRLLLLSAADNSLLLLQWRESGSDLITGSGNLVLLDQTRLPFPVLQFLRQEPEAPLMADCQGNNIRERTCRVLRAFPWEGDLLVSKAALDDQDSKGIDCSDSTTASSRSSKSWSSQVQRILREVNPSVRGAGSILGPPELGEGGGRALVNVHAIICLPNQRGNSNLKHTGFHVD</sequence>
<reference evidence="1" key="1">
    <citation type="submission" date="2013-10" db="EMBL/GenBank/DDBJ databases">
        <title>Genomic analysis of the causative agents of coccidiosis in chickens.</title>
        <authorList>
            <person name="Reid A.J."/>
            <person name="Blake D."/>
            <person name="Billington K."/>
            <person name="Browne H."/>
            <person name="Dunn M."/>
            <person name="Hung S."/>
            <person name="Kawahara F."/>
            <person name="Miranda-Saavedra D."/>
            <person name="Mourier T."/>
            <person name="Nagra H."/>
            <person name="Otto T.D."/>
            <person name="Rawlings N."/>
            <person name="Sanchez A."/>
            <person name="Sanders M."/>
            <person name="Subramaniam C."/>
            <person name="Tay Y."/>
            <person name="Dear P."/>
            <person name="Doerig C."/>
            <person name="Gruber A."/>
            <person name="Parkinson J."/>
            <person name="Shirley M."/>
            <person name="Wan K.L."/>
            <person name="Berriman M."/>
            <person name="Tomley F."/>
            <person name="Pain A."/>
        </authorList>
    </citation>
    <scope>NUCLEOTIDE SEQUENCE [LARGE SCALE GENOMIC DNA]</scope>
    <source>
        <strain evidence="1">Weybridge</strain>
    </source>
</reference>
<dbReference type="RefSeq" id="XP_013336246.1">
    <property type="nucleotide sequence ID" value="XM_013480792.1"/>
</dbReference>
<dbReference type="EMBL" id="HG720603">
    <property type="protein sequence ID" value="CDJ59599.1"/>
    <property type="molecule type" value="Genomic_DNA"/>
</dbReference>
<gene>
    <name evidence="1" type="ORF">EMWEY_00023380</name>
</gene>
<accession>U6MAV8</accession>
<name>U6MAV8_EIMMA</name>
<protein>
    <submittedName>
        <fullName evidence="1">Uncharacterized protein</fullName>
    </submittedName>
</protein>
<evidence type="ECO:0000313" key="2">
    <source>
        <dbReference type="Proteomes" id="UP000030763"/>
    </source>
</evidence>
<dbReference type="VEuPathDB" id="ToxoDB:EMWEY_00023380"/>
<keyword evidence="2" id="KW-1185">Reference proteome</keyword>
<reference evidence="1" key="2">
    <citation type="submission" date="2013-10" db="EMBL/GenBank/DDBJ databases">
        <authorList>
            <person name="Aslett M."/>
        </authorList>
    </citation>
    <scope>NUCLEOTIDE SEQUENCE [LARGE SCALE GENOMIC DNA]</scope>
    <source>
        <strain evidence="1">Weybridge</strain>
    </source>
</reference>
<organism evidence="1 2">
    <name type="scientific">Eimeria maxima</name>
    <name type="common">Coccidian parasite</name>
    <dbReference type="NCBI Taxonomy" id="5804"/>
    <lineage>
        <taxon>Eukaryota</taxon>
        <taxon>Sar</taxon>
        <taxon>Alveolata</taxon>
        <taxon>Apicomplexa</taxon>
        <taxon>Conoidasida</taxon>
        <taxon>Coccidia</taxon>
        <taxon>Eucoccidiorida</taxon>
        <taxon>Eimeriorina</taxon>
        <taxon>Eimeriidae</taxon>
        <taxon>Eimeria</taxon>
    </lineage>
</organism>
<proteinExistence type="predicted"/>
<evidence type="ECO:0000313" key="1">
    <source>
        <dbReference type="EMBL" id="CDJ59599.1"/>
    </source>
</evidence>
<feature type="non-terminal residue" evidence="1">
    <location>
        <position position="1"/>
    </location>
</feature>
<dbReference type="Proteomes" id="UP000030763">
    <property type="component" value="Unassembled WGS sequence"/>
</dbReference>